<dbReference type="Gene3D" id="3.60.15.10">
    <property type="entry name" value="Ribonuclease Z/Hydroxyacylglutathione hydrolase-like"/>
    <property type="match status" value="1"/>
</dbReference>
<feature type="domain" description="Metallo-beta-lactamase" evidence="1">
    <location>
        <begin position="11"/>
        <end position="85"/>
    </location>
</feature>
<dbReference type="PANTHER" id="PTHR30619:SF1">
    <property type="entry name" value="RECOMBINATION PROTEIN 2"/>
    <property type="match status" value="1"/>
</dbReference>
<sequence>MINVKMYPAENGDCFLISFGKENRNHILIDCGYADTYHNFLKKDLKEIKKLGEKINLFIVTHIDEDHILGAIEFIKENNELQIIEIGEVWYNCYRHLQIDKNQGAISDKEKRILQREIALGESYIRRESSCKISKSEISVKQGFTLGALLLKGGYNWNSSFEGKAVSRNNIEKIEFGDMSVNVLSPNNKKLDILKKKWLKELTNKKWNFNVTEDKLFDDAFEFMLLMYDEELLIDKKEISLEEITMIASIQDIIQQKVNADKSPTNGSSIAICINYEGKNLLFLGDGHPEILYKNIYNLGVKEFDLVKIPHHGSGKNMTIQLAEILKSNKFLISTNGNKHKHPDLESIARLIYINKDINKELYFNYETKVSKWISTEEMKNAFNLDVIVGNGSLPLNIVIN</sequence>
<dbReference type="Proteomes" id="UP000481872">
    <property type="component" value="Unassembled WGS sequence"/>
</dbReference>
<organism evidence="2 3">
    <name type="scientific">Clostridium senegalense</name>
    <dbReference type="NCBI Taxonomy" id="1465809"/>
    <lineage>
        <taxon>Bacteria</taxon>
        <taxon>Bacillati</taxon>
        <taxon>Bacillota</taxon>
        <taxon>Clostridia</taxon>
        <taxon>Eubacteriales</taxon>
        <taxon>Clostridiaceae</taxon>
        <taxon>Clostridium</taxon>
    </lineage>
</organism>
<accession>A0A6M0H8A4</accession>
<dbReference type="RefSeq" id="WP_199870948.1">
    <property type="nucleotide sequence ID" value="NZ_JAAGPU010000058.1"/>
</dbReference>
<proteinExistence type="predicted"/>
<dbReference type="InterPro" id="IPR036866">
    <property type="entry name" value="RibonucZ/Hydroxyglut_hydro"/>
</dbReference>
<dbReference type="SUPFAM" id="SSF56281">
    <property type="entry name" value="Metallo-hydrolase/oxidoreductase"/>
    <property type="match status" value="1"/>
</dbReference>
<dbReference type="Pfam" id="PF00753">
    <property type="entry name" value="Lactamase_B"/>
    <property type="match status" value="1"/>
</dbReference>
<dbReference type="InterPro" id="IPR001279">
    <property type="entry name" value="Metallo-B-lactamas"/>
</dbReference>
<dbReference type="InterPro" id="IPR052159">
    <property type="entry name" value="Competence_DNA_uptake"/>
</dbReference>
<dbReference type="PANTHER" id="PTHR30619">
    <property type="entry name" value="DNA INTERNALIZATION/COMPETENCE PROTEIN COMEC/REC2"/>
    <property type="match status" value="1"/>
</dbReference>
<keyword evidence="3" id="KW-1185">Reference proteome</keyword>
<reference evidence="2 3" key="1">
    <citation type="submission" date="2020-02" db="EMBL/GenBank/DDBJ databases">
        <title>Genome assembly of a novel Clostridium senegalense strain.</title>
        <authorList>
            <person name="Gupta T.B."/>
            <person name="Jauregui R."/>
            <person name="Maclean P."/>
            <person name="Nawarathana A."/>
            <person name="Brightwell G."/>
        </authorList>
    </citation>
    <scope>NUCLEOTIDE SEQUENCE [LARGE SCALE GENOMIC DNA]</scope>
    <source>
        <strain evidence="2 3">AGRFS4</strain>
    </source>
</reference>
<keyword evidence="2" id="KW-0378">Hydrolase</keyword>
<protein>
    <submittedName>
        <fullName evidence="2">MBL fold metallo-hydrolase</fullName>
    </submittedName>
</protein>
<dbReference type="EMBL" id="JAAGPU010000058">
    <property type="protein sequence ID" value="NEU06628.1"/>
    <property type="molecule type" value="Genomic_DNA"/>
</dbReference>
<name>A0A6M0H8A4_9CLOT</name>
<evidence type="ECO:0000313" key="3">
    <source>
        <dbReference type="Proteomes" id="UP000481872"/>
    </source>
</evidence>
<dbReference type="GO" id="GO:0016787">
    <property type="term" value="F:hydrolase activity"/>
    <property type="evidence" value="ECO:0007669"/>
    <property type="project" value="UniProtKB-KW"/>
</dbReference>
<comment type="caution">
    <text evidence="2">The sequence shown here is derived from an EMBL/GenBank/DDBJ whole genome shotgun (WGS) entry which is preliminary data.</text>
</comment>
<evidence type="ECO:0000259" key="1">
    <source>
        <dbReference type="Pfam" id="PF00753"/>
    </source>
</evidence>
<gene>
    <name evidence="2" type="ORF">G3M99_17655</name>
</gene>
<dbReference type="AlphaFoldDB" id="A0A6M0H8A4"/>
<evidence type="ECO:0000313" key="2">
    <source>
        <dbReference type="EMBL" id="NEU06628.1"/>
    </source>
</evidence>